<dbReference type="PANTHER" id="PTHR31465:SF9">
    <property type="entry name" value="SPHINGOID LONG-CHAIN BASE TRANSPORTER RSB1"/>
    <property type="match status" value="1"/>
</dbReference>
<feature type="transmembrane region" description="Helical" evidence="5">
    <location>
        <begin position="261"/>
        <end position="283"/>
    </location>
</feature>
<protein>
    <submittedName>
        <fullName evidence="6">Uncharacterized protein</fullName>
    </submittedName>
</protein>
<keyword evidence="2 5" id="KW-0812">Transmembrane</keyword>
<dbReference type="PANTHER" id="PTHR31465">
    <property type="entry name" value="PROTEIN RTA1-RELATED"/>
    <property type="match status" value="1"/>
</dbReference>
<dbReference type="InterPro" id="IPR007568">
    <property type="entry name" value="RTA1"/>
</dbReference>
<evidence type="ECO:0000313" key="6">
    <source>
        <dbReference type="EMBL" id="RXW22081.1"/>
    </source>
</evidence>
<evidence type="ECO:0000256" key="3">
    <source>
        <dbReference type="ARBA" id="ARBA00022989"/>
    </source>
</evidence>
<evidence type="ECO:0000256" key="4">
    <source>
        <dbReference type="ARBA" id="ARBA00023136"/>
    </source>
</evidence>
<comment type="caution">
    <text evidence="6">The sequence shown here is derived from an EMBL/GenBank/DDBJ whole genome shotgun (WGS) entry which is preliminary data.</text>
</comment>
<feature type="transmembrane region" description="Helical" evidence="5">
    <location>
        <begin position="79"/>
        <end position="103"/>
    </location>
</feature>
<proteinExistence type="predicted"/>
<evidence type="ECO:0000256" key="2">
    <source>
        <dbReference type="ARBA" id="ARBA00022692"/>
    </source>
</evidence>
<reference evidence="6 7" key="1">
    <citation type="submission" date="2019-01" db="EMBL/GenBank/DDBJ databases">
        <title>Draft genome sequence of Psathyrella aberdarensis IHI B618.</title>
        <authorList>
            <person name="Buettner E."/>
            <person name="Kellner H."/>
        </authorList>
    </citation>
    <scope>NUCLEOTIDE SEQUENCE [LARGE SCALE GENOMIC DNA]</scope>
    <source>
        <strain evidence="6 7">IHI B618</strain>
    </source>
</reference>
<evidence type="ECO:0000313" key="7">
    <source>
        <dbReference type="Proteomes" id="UP000290288"/>
    </source>
</evidence>
<organism evidence="6 7">
    <name type="scientific">Candolleomyces aberdarensis</name>
    <dbReference type="NCBI Taxonomy" id="2316362"/>
    <lineage>
        <taxon>Eukaryota</taxon>
        <taxon>Fungi</taxon>
        <taxon>Dikarya</taxon>
        <taxon>Basidiomycota</taxon>
        <taxon>Agaricomycotina</taxon>
        <taxon>Agaricomycetes</taxon>
        <taxon>Agaricomycetidae</taxon>
        <taxon>Agaricales</taxon>
        <taxon>Agaricineae</taxon>
        <taxon>Psathyrellaceae</taxon>
        <taxon>Candolleomyces</taxon>
    </lineage>
</organism>
<keyword evidence="7" id="KW-1185">Reference proteome</keyword>
<accession>A0A4Q2DRG0</accession>
<keyword evidence="4 5" id="KW-0472">Membrane</keyword>
<dbReference type="STRING" id="2316362.A0A4Q2DRG0"/>
<dbReference type="OrthoDB" id="3358017at2759"/>
<feature type="transmembrane region" description="Helical" evidence="5">
    <location>
        <begin position="220"/>
        <end position="241"/>
    </location>
</feature>
<feature type="transmembrane region" description="Helical" evidence="5">
    <location>
        <begin position="167"/>
        <end position="186"/>
    </location>
</feature>
<dbReference type="GO" id="GO:0005886">
    <property type="term" value="C:plasma membrane"/>
    <property type="evidence" value="ECO:0007669"/>
    <property type="project" value="TreeGrafter"/>
</dbReference>
<dbReference type="AlphaFoldDB" id="A0A4Q2DRG0"/>
<dbReference type="Proteomes" id="UP000290288">
    <property type="component" value="Unassembled WGS sequence"/>
</dbReference>
<feature type="transmembrane region" description="Helical" evidence="5">
    <location>
        <begin position="124"/>
        <end position="147"/>
    </location>
</feature>
<sequence>MHVLPGLGSAFDGPYNYVPSRVVAIIMISFFGVSTMWHIGSAVYRKMWWLFPTVVLCGVMEVLGWSARLWSHSEPLNDVPFQIQIVSTILAPTPLLAATFVIFGEIIRRTGQIYSRLSPRSYTILFCTADVVSLVVQGVGGGLAATADPRTNGRSPETGGRVMLGGIAFQLAVMVVFCICGAEFIVRYVKDLPLRAVETVDSQDSLVLSKRGELTKKLKVMLCALTFSTIVLFIRAVYRLIELADGWNGRIISTEVYFNVLDGAMVVLAIYTLNFVHPGYFVYKPESARRDEEKA</sequence>
<feature type="transmembrane region" description="Helical" evidence="5">
    <location>
        <begin position="20"/>
        <end position="40"/>
    </location>
</feature>
<gene>
    <name evidence="6" type="ORF">EST38_g3775</name>
</gene>
<evidence type="ECO:0000256" key="1">
    <source>
        <dbReference type="ARBA" id="ARBA00004141"/>
    </source>
</evidence>
<dbReference type="Pfam" id="PF04479">
    <property type="entry name" value="RTA1"/>
    <property type="match status" value="1"/>
</dbReference>
<comment type="subcellular location">
    <subcellularLocation>
        <location evidence="1">Membrane</location>
        <topology evidence="1">Multi-pass membrane protein</topology>
    </subcellularLocation>
</comment>
<keyword evidence="3 5" id="KW-1133">Transmembrane helix</keyword>
<evidence type="ECO:0000256" key="5">
    <source>
        <dbReference type="SAM" id="Phobius"/>
    </source>
</evidence>
<dbReference type="GO" id="GO:0000324">
    <property type="term" value="C:fungal-type vacuole"/>
    <property type="evidence" value="ECO:0007669"/>
    <property type="project" value="TreeGrafter"/>
</dbReference>
<feature type="transmembrane region" description="Helical" evidence="5">
    <location>
        <begin position="47"/>
        <end position="67"/>
    </location>
</feature>
<name>A0A4Q2DRG0_9AGAR</name>
<dbReference type="EMBL" id="SDEE01000084">
    <property type="protein sequence ID" value="RXW22081.1"/>
    <property type="molecule type" value="Genomic_DNA"/>
</dbReference>